<organism evidence="2 3">
    <name type="scientific">Thanatephorus cucumeris (strain AG1-IA)</name>
    <name type="common">Rice sheath blight fungus</name>
    <name type="synonym">Rhizoctonia solani</name>
    <dbReference type="NCBI Taxonomy" id="983506"/>
    <lineage>
        <taxon>Eukaryota</taxon>
        <taxon>Fungi</taxon>
        <taxon>Dikarya</taxon>
        <taxon>Basidiomycota</taxon>
        <taxon>Agaricomycotina</taxon>
        <taxon>Agaricomycetes</taxon>
        <taxon>Cantharellales</taxon>
        <taxon>Ceratobasidiaceae</taxon>
        <taxon>Rhizoctonia</taxon>
        <taxon>Rhizoctonia solani AG-1</taxon>
    </lineage>
</organism>
<dbReference type="Proteomes" id="UP000011668">
    <property type="component" value="Unassembled WGS sequence"/>
</dbReference>
<name>L8WGH1_THACA</name>
<comment type="caution">
    <text evidence="2">The sequence shown here is derived from an EMBL/GenBank/DDBJ whole genome shotgun (WGS) entry which is preliminary data.</text>
</comment>
<accession>L8WGH1</accession>
<dbReference type="AlphaFoldDB" id="L8WGH1"/>
<dbReference type="EMBL" id="AFRT01006385">
    <property type="protein sequence ID" value="ELU35499.1"/>
    <property type="molecule type" value="Genomic_DNA"/>
</dbReference>
<evidence type="ECO:0000256" key="1">
    <source>
        <dbReference type="SAM" id="MobiDB-lite"/>
    </source>
</evidence>
<evidence type="ECO:0000313" key="2">
    <source>
        <dbReference type="EMBL" id="ELU35499.1"/>
    </source>
</evidence>
<reference evidence="2 3" key="1">
    <citation type="journal article" date="2013" name="Nat. Commun.">
        <title>The evolution and pathogenic mechanisms of the rice sheath blight pathogen.</title>
        <authorList>
            <person name="Zheng A."/>
            <person name="Lin R."/>
            <person name="Xu L."/>
            <person name="Qin P."/>
            <person name="Tang C."/>
            <person name="Ai P."/>
            <person name="Zhang D."/>
            <person name="Liu Y."/>
            <person name="Sun Z."/>
            <person name="Feng H."/>
            <person name="Wang Y."/>
            <person name="Chen Y."/>
            <person name="Liang X."/>
            <person name="Fu R."/>
            <person name="Li Q."/>
            <person name="Zhang J."/>
            <person name="Yu X."/>
            <person name="Xie Z."/>
            <person name="Ding L."/>
            <person name="Guan P."/>
            <person name="Tang J."/>
            <person name="Liang Y."/>
            <person name="Wang S."/>
            <person name="Deng Q."/>
            <person name="Li S."/>
            <person name="Zhu J."/>
            <person name="Wang L."/>
            <person name="Liu H."/>
            <person name="Li P."/>
        </authorList>
    </citation>
    <scope>NUCLEOTIDE SEQUENCE [LARGE SCALE GENOMIC DNA]</scope>
    <source>
        <strain evidence="3">AG-1 IA</strain>
    </source>
</reference>
<sequence>MDRGGIESVKTKANQMTHRPCRGCNEANIYTRLPRQHELHNSITMGIEYHHHPVVDIENLKVLDTKERERASERAYK</sequence>
<evidence type="ECO:0000313" key="3">
    <source>
        <dbReference type="Proteomes" id="UP000011668"/>
    </source>
</evidence>
<keyword evidence="3" id="KW-1185">Reference proteome</keyword>
<feature type="region of interest" description="Disordered" evidence="1">
    <location>
        <begin position="1"/>
        <end position="21"/>
    </location>
</feature>
<gene>
    <name evidence="2" type="ORF">AG1IA_10471</name>
</gene>
<dbReference type="HOGENOM" id="CLU_2639799_0_0_1"/>
<proteinExistence type="predicted"/>
<protein>
    <submittedName>
        <fullName evidence="2">Uncharacterized protein</fullName>
    </submittedName>
</protein>